<protein>
    <submittedName>
        <fullName evidence="2">Uncharacterized protein</fullName>
    </submittedName>
</protein>
<keyword evidence="1" id="KW-0812">Transmembrane</keyword>
<evidence type="ECO:0000313" key="2">
    <source>
        <dbReference type="EMBL" id="ONI02300.1"/>
    </source>
</evidence>
<keyword evidence="1" id="KW-1133">Transmembrane helix</keyword>
<reference evidence="2 3" key="1">
    <citation type="journal article" date="2013" name="Nat. Genet.">
        <title>The high-quality draft genome of peach (Prunus persica) identifies unique patterns of genetic diversity, domestication and genome evolution.</title>
        <authorList>
            <consortium name="International Peach Genome Initiative"/>
            <person name="Verde I."/>
            <person name="Abbott A.G."/>
            <person name="Scalabrin S."/>
            <person name="Jung S."/>
            <person name="Shu S."/>
            <person name="Marroni F."/>
            <person name="Zhebentyayeva T."/>
            <person name="Dettori M.T."/>
            <person name="Grimwood J."/>
            <person name="Cattonaro F."/>
            <person name="Zuccolo A."/>
            <person name="Rossini L."/>
            <person name="Jenkins J."/>
            <person name="Vendramin E."/>
            <person name="Meisel L.A."/>
            <person name="Decroocq V."/>
            <person name="Sosinski B."/>
            <person name="Prochnik S."/>
            <person name="Mitros T."/>
            <person name="Policriti A."/>
            <person name="Cipriani G."/>
            <person name="Dondini L."/>
            <person name="Ficklin S."/>
            <person name="Goodstein D.M."/>
            <person name="Xuan P."/>
            <person name="Del Fabbro C."/>
            <person name="Aramini V."/>
            <person name="Copetti D."/>
            <person name="Gonzalez S."/>
            <person name="Horner D.S."/>
            <person name="Falchi R."/>
            <person name="Lucas S."/>
            <person name="Mica E."/>
            <person name="Maldonado J."/>
            <person name="Lazzari B."/>
            <person name="Bielenberg D."/>
            <person name="Pirona R."/>
            <person name="Miculan M."/>
            <person name="Barakat A."/>
            <person name="Testolin R."/>
            <person name="Stella A."/>
            <person name="Tartarini S."/>
            <person name="Tonutti P."/>
            <person name="Arus P."/>
            <person name="Orellana A."/>
            <person name="Wells C."/>
            <person name="Main D."/>
            <person name="Vizzotto G."/>
            <person name="Silva H."/>
            <person name="Salamini F."/>
            <person name="Schmutz J."/>
            <person name="Morgante M."/>
            <person name="Rokhsar D.S."/>
        </authorList>
    </citation>
    <scope>NUCLEOTIDE SEQUENCE [LARGE SCALE GENOMIC DNA]</scope>
    <source>
        <strain evidence="3">cv. Nemared</strain>
    </source>
</reference>
<accession>A0A251NU86</accession>
<proteinExistence type="predicted"/>
<dbReference type="AlphaFoldDB" id="A0A251NU86"/>
<keyword evidence="3" id="KW-1185">Reference proteome</keyword>
<name>A0A251NU86_PRUPE</name>
<organism evidence="2 3">
    <name type="scientific">Prunus persica</name>
    <name type="common">Peach</name>
    <name type="synonym">Amygdalus persica</name>
    <dbReference type="NCBI Taxonomy" id="3760"/>
    <lineage>
        <taxon>Eukaryota</taxon>
        <taxon>Viridiplantae</taxon>
        <taxon>Streptophyta</taxon>
        <taxon>Embryophyta</taxon>
        <taxon>Tracheophyta</taxon>
        <taxon>Spermatophyta</taxon>
        <taxon>Magnoliopsida</taxon>
        <taxon>eudicotyledons</taxon>
        <taxon>Gunneridae</taxon>
        <taxon>Pentapetalae</taxon>
        <taxon>rosids</taxon>
        <taxon>fabids</taxon>
        <taxon>Rosales</taxon>
        <taxon>Rosaceae</taxon>
        <taxon>Amygdaloideae</taxon>
        <taxon>Amygdaleae</taxon>
        <taxon>Prunus</taxon>
    </lineage>
</organism>
<sequence>MLPSLLGSPCLVYHIMLAVLFSVIIQILQAVAEILLIPITQGRKRHNKKPKEAQSFNFFFMTNYSDQKETQISSTHKMIQINTSKWGEIGEKQISLYSILLFRIPEKRKKKKKKKKPFFFFPDSLQDKWWSMENHRCDGGQGPSDA</sequence>
<evidence type="ECO:0000256" key="1">
    <source>
        <dbReference type="SAM" id="Phobius"/>
    </source>
</evidence>
<keyword evidence="1" id="KW-0472">Membrane</keyword>
<evidence type="ECO:0000313" key="3">
    <source>
        <dbReference type="Proteomes" id="UP000006882"/>
    </source>
</evidence>
<dbReference type="Proteomes" id="UP000006882">
    <property type="component" value="Chromosome G6"/>
</dbReference>
<dbReference type="EMBL" id="CM007656">
    <property type="protein sequence ID" value="ONI02300.1"/>
    <property type="molecule type" value="Genomic_DNA"/>
</dbReference>
<gene>
    <name evidence="2" type="ORF">PRUPE_6G189200</name>
</gene>
<dbReference type="Gramene" id="ONI02300">
    <property type="protein sequence ID" value="ONI02300"/>
    <property type="gene ID" value="PRUPE_6G189200"/>
</dbReference>
<feature type="transmembrane region" description="Helical" evidence="1">
    <location>
        <begin position="12"/>
        <end position="39"/>
    </location>
</feature>